<dbReference type="EMBL" id="KL596966">
    <property type="protein sequence ID" value="KER21461.1"/>
    <property type="molecule type" value="Genomic_DNA"/>
</dbReference>
<evidence type="ECO:0000313" key="2">
    <source>
        <dbReference type="EMBL" id="KER21461.1"/>
    </source>
</evidence>
<name>A0A074Z317_OPIVI</name>
<accession>A0A074Z317</accession>
<proteinExistence type="predicted"/>
<dbReference type="AlphaFoldDB" id="A0A074Z317"/>
<dbReference type="Proteomes" id="UP000054324">
    <property type="component" value="Unassembled WGS sequence"/>
</dbReference>
<feature type="region of interest" description="Disordered" evidence="1">
    <location>
        <begin position="34"/>
        <end position="66"/>
    </location>
</feature>
<dbReference type="KEGG" id="ovi:T265_10221"/>
<organism evidence="2 3">
    <name type="scientific">Opisthorchis viverrini</name>
    <name type="common">Southeast Asian liver fluke</name>
    <dbReference type="NCBI Taxonomy" id="6198"/>
    <lineage>
        <taxon>Eukaryota</taxon>
        <taxon>Metazoa</taxon>
        <taxon>Spiralia</taxon>
        <taxon>Lophotrochozoa</taxon>
        <taxon>Platyhelminthes</taxon>
        <taxon>Trematoda</taxon>
        <taxon>Digenea</taxon>
        <taxon>Opisthorchiida</taxon>
        <taxon>Opisthorchiata</taxon>
        <taxon>Opisthorchiidae</taxon>
        <taxon>Opisthorchis</taxon>
    </lineage>
</organism>
<dbReference type="GeneID" id="20324389"/>
<protein>
    <submittedName>
        <fullName evidence="2">Uncharacterized protein</fullName>
    </submittedName>
</protein>
<sequence>MTFPIENTKVDQHSGPRDPFTSCRHLDELIDIPPNETNEHNFSNAPKTKTPSTNLRSNQLHEPKTVTTSVLQQNVFHRIL</sequence>
<gene>
    <name evidence="2" type="ORF">T265_10221</name>
</gene>
<dbReference type="CTD" id="20324389"/>
<reference evidence="2 3" key="1">
    <citation type="submission" date="2013-11" db="EMBL/GenBank/DDBJ databases">
        <title>Opisthorchis viverrini - life in the bile duct.</title>
        <authorList>
            <person name="Young N.D."/>
            <person name="Nagarajan N."/>
            <person name="Lin S.J."/>
            <person name="Korhonen P.K."/>
            <person name="Jex A.R."/>
            <person name="Hall R.S."/>
            <person name="Safavi-Hemami H."/>
            <person name="Kaewkong W."/>
            <person name="Bertrand D."/>
            <person name="Gao S."/>
            <person name="Seet Q."/>
            <person name="Wongkham S."/>
            <person name="Teh B.T."/>
            <person name="Wongkham C."/>
            <person name="Intapan P.M."/>
            <person name="Maleewong W."/>
            <person name="Yang X."/>
            <person name="Hu M."/>
            <person name="Wang Z."/>
            <person name="Hofmann A."/>
            <person name="Sternberg P.W."/>
            <person name="Tan P."/>
            <person name="Wang J."/>
            <person name="Gasser R.B."/>
        </authorList>
    </citation>
    <scope>NUCLEOTIDE SEQUENCE [LARGE SCALE GENOMIC DNA]</scope>
</reference>
<evidence type="ECO:0000256" key="1">
    <source>
        <dbReference type="SAM" id="MobiDB-lite"/>
    </source>
</evidence>
<dbReference type="RefSeq" id="XP_009174794.1">
    <property type="nucleotide sequence ID" value="XM_009176530.1"/>
</dbReference>
<feature type="region of interest" description="Disordered" evidence="1">
    <location>
        <begin position="1"/>
        <end position="20"/>
    </location>
</feature>
<keyword evidence="3" id="KW-1185">Reference proteome</keyword>
<evidence type="ECO:0000313" key="3">
    <source>
        <dbReference type="Proteomes" id="UP000054324"/>
    </source>
</evidence>
<feature type="compositionally biased region" description="Polar residues" evidence="1">
    <location>
        <begin position="40"/>
        <end position="58"/>
    </location>
</feature>